<name>A0AA86PHA9_9EUKA</name>
<dbReference type="EMBL" id="CAXDID020000025">
    <property type="protein sequence ID" value="CAL5990668.1"/>
    <property type="molecule type" value="Genomic_DNA"/>
</dbReference>
<reference evidence="6" key="1">
    <citation type="submission" date="2023-06" db="EMBL/GenBank/DDBJ databases">
        <authorList>
            <person name="Kurt Z."/>
        </authorList>
    </citation>
    <scope>NUCLEOTIDE SEQUENCE</scope>
</reference>
<dbReference type="GO" id="GO:0005930">
    <property type="term" value="C:axoneme"/>
    <property type="evidence" value="ECO:0007669"/>
    <property type="project" value="TreeGrafter"/>
</dbReference>
<evidence type="ECO:0000256" key="3">
    <source>
        <dbReference type="ARBA" id="ARBA00023175"/>
    </source>
</evidence>
<dbReference type="Proteomes" id="UP001642409">
    <property type="component" value="Unassembled WGS sequence"/>
</dbReference>
<dbReference type="EMBL" id="CATOUU010000654">
    <property type="protein sequence ID" value="CAI9938361.1"/>
    <property type="molecule type" value="Genomic_DNA"/>
</dbReference>
<evidence type="ECO:0000256" key="5">
    <source>
        <dbReference type="SAM" id="Coils"/>
    </source>
</evidence>
<evidence type="ECO:0000256" key="2">
    <source>
        <dbReference type="ARBA" id="ARBA00023054"/>
    </source>
</evidence>
<protein>
    <submittedName>
        <fullName evidence="6">Axonemal dynein ligt chain</fullName>
    </submittedName>
    <submittedName>
        <fullName evidence="7">Axonemal_dynein ligt chain</fullName>
    </submittedName>
</protein>
<comment type="caution">
    <text evidence="6">The sequence shown here is derived from an EMBL/GenBank/DDBJ whole genome shotgun (WGS) entry which is preliminary data.</text>
</comment>
<dbReference type="Pfam" id="PF10211">
    <property type="entry name" value="Ax_dynein_light"/>
    <property type="match status" value="1"/>
</dbReference>
<dbReference type="GO" id="GO:0045504">
    <property type="term" value="F:dynein heavy chain binding"/>
    <property type="evidence" value="ECO:0007669"/>
    <property type="project" value="TreeGrafter"/>
</dbReference>
<evidence type="ECO:0000313" key="7">
    <source>
        <dbReference type="EMBL" id="CAL5990668.1"/>
    </source>
</evidence>
<organism evidence="6">
    <name type="scientific">Hexamita inflata</name>
    <dbReference type="NCBI Taxonomy" id="28002"/>
    <lineage>
        <taxon>Eukaryota</taxon>
        <taxon>Metamonada</taxon>
        <taxon>Diplomonadida</taxon>
        <taxon>Hexamitidae</taxon>
        <taxon>Hexamitinae</taxon>
        <taxon>Hexamita</taxon>
    </lineage>
</organism>
<gene>
    <name evidence="7" type="ORF">HINF_LOCUS11500</name>
    <name evidence="6" type="ORF">HINF_LOCUS26006</name>
</gene>
<accession>A0AA86PHA9</accession>
<evidence type="ECO:0000313" key="8">
    <source>
        <dbReference type="Proteomes" id="UP001642409"/>
    </source>
</evidence>
<dbReference type="PANTHER" id="PTHR13183:SF0">
    <property type="entry name" value="AXONEMAL DYNEIN LIGHT INTERMEDIATE POLYPEPTIDE 1"/>
    <property type="match status" value="1"/>
</dbReference>
<dbReference type="GO" id="GO:0030286">
    <property type="term" value="C:dynein complex"/>
    <property type="evidence" value="ECO:0007669"/>
    <property type="project" value="UniProtKB-KW"/>
</dbReference>
<comment type="similarity">
    <text evidence="4">Belongs to the inner dynein arm light chain family.</text>
</comment>
<dbReference type="InterPro" id="IPR019347">
    <property type="entry name" value="Axonemal_dynein_light_chain"/>
</dbReference>
<keyword evidence="8" id="KW-1185">Reference proteome</keyword>
<sequence length="209" mass="24552">MSAQDDRLIQYQPPIANNESHPPNQLHTIVPPLHTEQGVHLASTEQATRTDVINLEQRLATQLRQRQARASGLCPIRFELSHQCFHELIRQAYVNQPETGLLMARLRDEMQRTVAIYQSLYMDSLQQLKAEDEENTRILNEKRQSIVKLETENEEMKRELAEVQAKLNVAEKQEVDRRAILEKKHAEEQVFLRKQQIQLQSQWDNRQQQ</sequence>
<evidence type="ECO:0000256" key="4">
    <source>
        <dbReference type="ARBA" id="ARBA00038114"/>
    </source>
</evidence>
<dbReference type="PANTHER" id="PTHR13183">
    <property type="entry name" value="AXONEMAL INNER ARM DYNEIN LIGHT CHAIN 28"/>
    <property type="match status" value="1"/>
</dbReference>
<dbReference type="AlphaFoldDB" id="A0AA86PHA9"/>
<feature type="coiled-coil region" evidence="5">
    <location>
        <begin position="122"/>
        <end position="173"/>
    </location>
</feature>
<keyword evidence="2 5" id="KW-0175">Coiled coil</keyword>
<evidence type="ECO:0000256" key="1">
    <source>
        <dbReference type="ARBA" id="ARBA00023017"/>
    </source>
</evidence>
<reference evidence="7 8" key="2">
    <citation type="submission" date="2024-07" db="EMBL/GenBank/DDBJ databases">
        <authorList>
            <person name="Akdeniz Z."/>
        </authorList>
    </citation>
    <scope>NUCLEOTIDE SEQUENCE [LARGE SCALE GENOMIC DNA]</scope>
</reference>
<proteinExistence type="inferred from homology"/>
<evidence type="ECO:0000313" key="6">
    <source>
        <dbReference type="EMBL" id="CAI9938361.1"/>
    </source>
</evidence>
<keyword evidence="1" id="KW-0243">Dynein</keyword>
<keyword evidence="3" id="KW-0505">Motor protein</keyword>